<keyword evidence="2" id="KW-1185">Reference proteome</keyword>
<accession>A0A1X7FZK5</accession>
<dbReference type="STRING" id="941907.SAMN06295910_0075"/>
<proteinExistence type="predicted"/>
<evidence type="ECO:0000313" key="1">
    <source>
        <dbReference type="EMBL" id="SMF60879.1"/>
    </source>
</evidence>
<sequence length="130" mass="13813">MAYVDFAQTPALAALGGVVQPAAALPAARLTALEWSVVALARFDRLSSLATPGRLAVALGKVFRAGLHNLQLADPRLEALRRIAVLYWHHGSTLPAAEREAFHEVGFTPGQFDRMAASIDAARAQEKAAA</sequence>
<dbReference type="AlphaFoldDB" id="A0A1X7FZK5"/>
<gene>
    <name evidence="1" type="ORF">SAMN06295910_0075</name>
</gene>
<organism evidence="1 2">
    <name type="scientific">Allosphingosinicella indica</name>
    <dbReference type="NCBI Taxonomy" id="941907"/>
    <lineage>
        <taxon>Bacteria</taxon>
        <taxon>Pseudomonadati</taxon>
        <taxon>Pseudomonadota</taxon>
        <taxon>Alphaproteobacteria</taxon>
        <taxon>Sphingomonadales</taxon>
        <taxon>Sphingomonadaceae</taxon>
        <taxon>Allosphingosinicella</taxon>
    </lineage>
</organism>
<evidence type="ECO:0000313" key="2">
    <source>
        <dbReference type="Proteomes" id="UP000192934"/>
    </source>
</evidence>
<dbReference type="OrthoDB" id="7449825at2"/>
<protein>
    <submittedName>
        <fullName evidence="1">Uncharacterized protein</fullName>
    </submittedName>
</protein>
<reference evidence="2" key="1">
    <citation type="submission" date="2017-04" db="EMBL/GenBank/DDBJ databases">
        <authorList>
            <person name="Varghese N."/>
            <person name="Submissions S."/>
        </authorList>
    </citation>
    <scope>NUCLEOTIDE SEQUENCE [LARGE SCALE GENOMIC DNA]</scope>
    <source>
        <strain evidence="2">Dd16</strain>
    </source>
</reference>
<name>A0A1X7FZK5_9SPHN</name>
<dbReference type="EMBL" id="LT840185">
    <property type="protein sequence ID" value="SMF60879.1"/>
    <property type="molecule type" value="Genomic_DNA"/>
</dbReference>
<dbReference type="Proteomes" id="UP000192934">
    <property type="component" value="Chromosome I"/>
</dbReference>